<protein>
    <submittedName>
        <fullName evidence="2">Hypp1345 protein</fullName>
    </submittedName>
</protein>
<name>A0A8K0EIC1_BRALA</name>
<feature type="region of interest" description="Disordered" evidence="1">
    <location>
        <begin position="115"/>
        <end position="134"/>
    </location>
</feature>
<dbReference type="Proteomes" id="UP000838412">
    <property type="component" value="Chromosome 2"/>
</dbReference>
<feature type="region of interest" description="Disordered" evidence="1">
    <location>
        <begin position="1"/>
        <end position="26"/>
    </location>
</feature>
<dbReference type="OrthoDB" id="10099979at2759"/>
<evidence type="ECO:0000313" key="3">
    <source>
        <dbReference type="Proteomes" id="UP000838412"/>
    </source>
</evidence>
<organism evidence="2 3">
    <name type="scientific">Branchiostoma lanceolatum</name>
    <name type="common">Common lancelet</name>
    <name type="synonym">Amphioxus lanceolatum</name>
    <dbReference type="NCBI Taxonomy" id="7740"/>
    <lineage>
        <taxon>Eukaryota</taxon>
        <taxon>Metazoa</taxon>
        <taxon>Chordata</taxon>
        <taxon>Cephalochordata</taxon>
        <taxon>Leptocardii</taxon>
        <taxon>Amphioxiformes</taxon>
        <taxon>Branchiostomatidae</taxon>
        <taxon>Branchiostoma</taxon>
    </lineage>
</organism>
<accession>A0A8K0EIC1</accession>
<evidence type="ECO:0000313" key="2">
    <source>
        <dbReference type="EMBL" id="CAH1254350.1"/>
    </source>
</evidence>
<proteinExistence type="predicted"/>
<dbReference type="EMBL" id="OV696687">
    <property type="protein sequence ID" value="CAH1254350.1"/>
    <property type="molecule type" value="Genomic_DNA"/>
</dbReference>
<gene>
    <name evidence="2" type="primary">Hypp1345</name>
    <name evidence="2" type="ORF">BLAG_LOCUS13790</name>
</gene>
<evidence type="ECO:0000256" key="1">
    <source>
        <dbReference type="SAM" id="MobiDB-lite"/>
    </source>
</evidence>
<dbReference type="AlphaFoldDB" id="A0A8K0EIC1"/>
<reference evidence="2" key="1">
    <citation type="submission" date="2022-01" db="EMBL/GenBank/DDBJ databases">
        <authorList>
            <person name="Braso-Vives M."/>
        </authorList>
    </citation>
    <scope>NUCLEOTIDE SEQUENCE</scope>
</reference>
<sequence length="422" mass="47434">MSRRRSSRRRHRRSRAVTFPSSDGDPKDGSRWLFKAAVVTMLLLVAVTAVVAVTPTVRPLSHIGANEATSDVTHSAHSGETTGSLLRLKPGSAEDVTNSAHSGETTLLHLKPGSAEDVTHSAHSGPCLKPGSAKDVTHFAHSGETTHDLLRLKPTSAEDGTHDVHRVSYCSMKRSSGSPVTRLKDQLKDAVPPRTSIAKMVNETEGFQSWKKYQDKLRLLDRKHRDTAAFSDEERDEFGSSDLWIAGYRFQYEKEKSAFEGLEGYVPEQPPIKQVRYMHSKNNMTTVPDDFEDFPLDAGFGDLDFNTVHNPFKNVRIGRRLATNLYKSMAPRFEALKRYWKEQLLSLKKVRPPTRLPMFPSDLEDDDLDIFDTSDFTVDSSHFPFAPNRRRVAGSPYRKVVPSFVRVTKNSTRPHTQAHRAP</sequence>
<feature type="compositionally biased region" description="Basic residues" evidence="1">
    <location>
        <begin position="1"/>
        <end position="15"/>
    </location>
</feature>
<keyword evidence="3" id="KW-1185">Reference proteome</keyword>